<evidence type="ECO:0000256" key="1">
    <source>
        <dbReference type="SAM" id="Phobius"/>
    </source>
</evidence>
<name>A0A3S9U7Q8_9CAUD</name>
<accession>A0A3S9U7Q8</accession>
<keyword evidence="1" id="KW-0812">Transmembrane</keyword>
<dbReference type="Proteomes" id="UP000288641">
    <property type="component" value="Segment"/>
</dbReference>
<evidence type="ECO:0000313" key="2">
    <source>
        <dbReference type="EMBL" id="AZS06357.1"/>
    </source>
</evidence>
<keyword evidence="3" id="KW-1185">Reference proteome</keyword>
<protein>
    <submittedName>
        <fullName evidence="2">Holin</fullName>
    </submittedName>
</protein>
<keyword evidence="1" id="KW-0472">Membrane</keyword>
<sequence length="72" mass="7654">MMRDFINAATMTSGGATISGAASGQLFIGVAGLFFMIVFGVFGAWLRLKDSKALRRALEAGDIKTAIQIRSK</sequence>
<gene>
    <name evidence="2" type="ORF">AAS23_gp44</name>
</gene>
<reference evidence="2 3" key="1">
    <citation type="submission" date="2018-10" db="EMBL/GenBank/DDBJ databases">
        <title>Complete genome sequence of Pantoea phage vB_PagS_AAS23.</title>
        <authorList>
            <person name="Truncaite L."/>
            <person name="Simoliuniene M."/>
            <person name="Kazlauskas D."/>
            <person name="Meskys R."/>
            <person name="Simoliunas E."/>
        </authorList>
    </citation>
    <scope>NUCLEOTIDE SEQUENCE [LARGE SCALE GENOMIC DNA]</scope>
    <source>
        <strain evidence="2">AAS23</strain>
    </source>
</reference>
<feature type="transmembrane region" description="Helical" evidence="1">
    <location>
        <begin position="26"/>
        <end position="46"/>
    </location>
</feature>
<dbReference type="EMBL" id="MK095606">
    <property type="protein sequence ID" value="AZS06357.1"/>
    <property type="molecule type" value="Genomic_DNA"/>
</dbReference>
<proteinExistence type="predicted"/>
<evidence type="ECO:0000313" key="3">
    <source>
        <dbReference type="Proteomes" id="UP000288641"/>
    </source>
</evidence>
<organism evidence="2 3">
    <name type="scientific">Pantoea phage vB_PagS_AAS23</name>
    <dbReference type="NCBI Taxonomy" id="2499073"/>
    <lineage>
        <taxon>Viruses</taxon>
        <taxon>Duplodnaviria</taxon>
        <taxon>Heunggongvirae</taxon>
        <taxon>Uroviricota</taxon>
        <taxon>Caudoviricetes</taxon>
        <taxon>Drexlerviridae</taxon>
        <taxon>Sauletekiovirus</taxon>
        <taxon>Sauletekiovirus AAS23</taxon>
    </lineage>
</organism>
<keyword evidence="1" id="KW-1133">Transmembrane helix</keyword>